<dbReference type="Proteomes" id="UP000193689">
    <property type="component" value="Unassembled WGS sequence"/>
</dbReference>
<sequence length="165" mass="19055">MILPQPPQHLAAAAAQKANAASTLWRTHPSNAYEVTLALLALCIVMSPSRHGRIPDLALTRHRHEIEGAVGHHGQGFWIEVDHALEYVQEELDLLEWRTREGRARIVRITILVGIVWVLYCVVFQDGGNRAWEFVFPTPQLTEVEMRIERFFRETQHLRPRFSFK</sequence>
<proteinExistence type="predicted"/>
<evidence type="ECO:0000313" key="3">
    <source>
        <dbReference type="Proteomes" id="UP000193689"/>
    </source>
</evidence>
<accession>A0A1Y2E220</accession>
<dbReference type="GeneID" id="63781474"/>
<dbReference type="EMBL" id="MCFJ01000006">
    <property type="protein sequence ID" value="ORY64915.1"/>
    <property type="molecule type" value="Genomic_DNA"/>
</dbReference>
<comment type="caution">
    <text evidence="2">The sequence shown here is derived from an EMBL/GenBank/DDBJ whole genome shotgun (WGS) entry which is preliminary data.</text>
</comment>
<keyword evidence="1" id="KW-0812">Transmembrane</keyword>
<keyword evidence="3" id="KW-1185">Reference proteome</keyword>
<feature type="transmembrane region" description="Helical" evidence="1">
    <location>
        <begin position="106"/>
        <end position="125"/>
    </location>
</feature>
<organism evidence="2 3">
    <name type="scientific">Pseudomassariella vexata</name>
    <dbReference type="NCBI Taxonomy" id="1141098"/>
    <lineage>
        <taxon>Eukaryota</taxon>
        <taxon>Fungi</taxon>
        <taxon>Dikarya</taxon>
        <taxon>Ascomycota</taxon>
        <taxon>Pezizomycotina</taxon>
        <taxon>Sordariomycetes</taxon>
        <taxon>Xylariomycetidae</taxon>
        <taxon>Amphisphaeriales</taxon>
        <taxon>Pseudomassariaceae</taxon>
        <taxon>Pseudomassariella</taxon>
    </lineage>
</organism>
<name>A0A1Y2E220_9PEZI</name>
<evidence type="ECO:0000256" key="1">
    <source>
        <dbReference type="SAM" id="Phobius"/>
    </source>
</evidence>
<protein>
    <submittedName>
        <fullName evidence="2">Uncharacterized protein</fullName>
    </submittedName>
</protein>
<gene>
    <name evidence="2" type="ORF">BCR38DRAFT_523478</name>
</gene>
<keyword evidence="1" id="KW-0472">Membrane</keyword>
<keyword evidence="1" id="KW-1133">Transmembrane helix</keyword>
<dbReference type="AlphaFoldDB" id="A0A1Y2E220"/>
<dbReference type="InParanoid" id="A0A1Y2E220"/>
<reference evidence="2 3" key="1">
    <citation type="submission" date="2016-07" db="EMBL/GenBank/DDBJ databases">
        <title>Pervasive Adenine N6-methylation of Active Genes in Fungi.</title>
        <authorList>
            <consortium name="DOE Joint Genome Institute"/>
            <person name="Mondo S.J."/>
            <person name="Dannebaum R.O."/>
            <person name="Kuo R.C."/>
            <person name="Labutti K."/>
            <person name="Haridas S."/>
            <person name="Kuo A."/>
            <person name="Salamov A."/>
            <person name="Ahrendt S.R."/>
            <person name="Lipzen A."/>
            <person name="Sullivan W."/>
            <person name="Andreopoulos W.B."/>
            <person name="Clum A."/>
            <person name="Lindquist E."/>
            <person name="Daum C."/>
            <person name="Ramamoorthy G.K."/>
            <person name="Gryganskyi A."/>
            <person name="Culley D."/>
            <person name="Magnuson J.K."/>
            <person name="James T.Y."/>
            <person name="O'Malley M.A."/>
            <person name="Stajich J.E."/>
            <person name="Spatafora J.W."/>
            <person name="Visel A."/>
            <person name="Grigoriev I.V."/>
        </authorList>
    </citation>
    <scope>NUCLEOTIDE SEQUENCE [LARGE SCALE GENOMIC DNA]</scope>
    <source>
        <strain evidence="2 3">CBS 129021</strain>
    </source>
</reference>
<dbReference type="RefSeq" id="XP_040716067.1">
    <property type="nucleotide sequence ID" value="XM_040865262.1"/>
</dbReference>
<evidence type="ECO:0000313" key="2">
    <source>
        <dbReference type="EMBL" id="ORY64915.1"/>
    </source>
</evidence>